<name>A0ABW2EEE2_9BACI</name>
<dbReference type="EMBL" id="JBHSZV010000004">
    <property type="protein sequence ID" value="MFC7060704.1"/>
    <property type="molecule type" value="Genomic_DNA"/>
</dbReference>
<dbReference type="RefSeq" id="WP_204706889.1">
    <property type="nucleotide sequence ID" value="NZ_JBHSZV010000004.1"/>
</dbReference>
<dbReference type="InterPro" id="IPR017924">
    <property type="entry name" value="RNA-binding_YhbY"/>
</dbReference>
<dbReference type="NCBIfam" id="TIGR00253">
    <property type="entry name" value="RNA_bind_YhbY"/>
    <property type="match status" value="1"/>
</dbReference>
<evidence type="ECO:0000313" key="4">
    <source>
        <dbReference type="EMBL" id="MFC7060704.1"/>
    </source>
</evidence>
<dbReference type="SMART" id="SM01103">
    <property type="entry name" value="CRS1_YhbY"/>
    <property type="match status" value="1"/>
</dbReference>
<proteinExistence type="predicted"/>
<dbReference type="InterPro" id="IPR035920">
    <property type="entry name" value="YhbY-like_sf"/>
</dbReference>
<gene>
    <name evidence="4" type="primary">yhbY</name>
    <name evidence="4" type="ORF">ACFQIC_02310</name>
</gene>
<dbReference type="InterPro" id="IPR051925">
    <property type="entry name" value="RNA-binding_domain"/>
</dbReference>
<feature type="domain" description="CRM" evidence="3">
    <location>
        <begin position="1"/>
        <end position="96"/>
    </location>
</feature>
<dbReference type="SUPFAM" id="SSF75471">
    <property type="entry name" value="YhbY-like"/>
    <property type="match status" value="1"/>
</dbReference>
<dbReference type="PANTHER" id="PTHR40065:SF3">
    <property type="entry name" value="RNA-BINDING PROTEIN YHBY"/>
    <property type="match status" value="1"/>
</dbReference>
<evidence type="ECO:0000259" key="3">
    <source>
        <dbReference type="PROSITE" id="PS51295"/>
    </source>
</evidence>
<dbReference type="PANTHER" id="PTHR40065">
    <property type="entry name" value="RNA-BINDING PROTEIN YHBY"/>
    <property type="match status" value="1"/>
</dbReference>
<dbReference type="Pfam" id="PF01985">
    <property type="entry name" value="CRS1_YhbY"/>
    <property type="match status" value="1"/>
</dbReference>
<reference evidence="5" key="1">
    <citation type="journal article" date="2019" name="Int. J. Syst. Evol. Microbiol.">
        <title>The Global Catalogue of Microorganisms (GCM) 10K type strain sequencing project: providing services to taxonomists for standard genome sequencing and annotation.</title>
        <authorList>
            <consortium name="The Broad Institute Genomics Platform"/>
            <consortium name="The Broad Institute Genome Sequencing Center for Infectious Disease"/>
            <person name="Wu L."/>
            <person name="Ma J."/>
        </authorList>
    </citation>
    <scope>NUCLEOTIDE SEQUENCE [LARGE SCALE GENOMIC DNA]</scope>
    <source>
        <strain evidence="5">CGMCC 4.1621</strain>
    </source>
</reference>
<protein>
    <submittedName>
        <fullName evidence="4">Ribosome assembly RNA-binding protein YhbY</fullName>
    </submittedName>
</protein>
<organism evidence="4 5">
    <name type="scientific">Halobacillus seohaensis</name>
    <dbReference type="NCBI Taxonomy" id="447421"/>
    <lineage>
        <taxon>Bacteria</taxon>
        <taxon>Bacillati</taxon>
        <taxon>Bacillota</taxon>
        <taxon>Bacilli</taxon>
        <taxon>Bacillales</taxon>
        <taxon>Bacillaceae</taxon>
        <taxon>Halobacillus</taxon>
    </lineage>
</organism>
<dbReference type="InterPro" id="IPR001890">
    <property type="entry name" value="RNA-binding_CRM"/>
</dbReference>
<evidence type="ECO:0000313" key="5">
    <source>
        <dbReference type="Proteomes" id="UP001596410"/>
    </source>
</evidence>
<comment type="caution">
    <text evidence="4">The sequence shown here is derived from an EMBL/GenBank/DDBJ whole genome shotgun (WGS) entry which is preliminary data.</text>
</comment>
<sequence length="96" mass="10902">MLTSKEKKHLRKLSHQIQSIFQVGKAGVNSNMTTQISEALEKRELIKISVLQNNFEENQVVAEEIVEKTGAHIVQVIGNTIILYKESDNNKQIRLS</sequence>
<dbReference type="Proteomes" id="UP001596410">
    <property type="component" value="Unassembled WGS sequence"/>
</dbReference>
<keyword evidence="5" id="KW-1185">Reference proteome</keyword>
<evidence type="ECO:0000256" key="1">
    <source>
        <dbReference type="ARBA" id="ARBA00022884"/>
    </source>
</evidence>
<dbReference type="Gene3D" id="3.30.110.60">
    <property type="entry name" value="YhbY-like"/>
    <property type="match status" value="1"/>
</dbReference>
<keyword evidence="1 2" id="KW-0694">RNA-binding</keyword>
<dbReference type="PROSITE" id="PS51295">
    <property type="entry name" value="CRM"/>
    <property type="match status" value="1"/>
</dbReference>
<evidence type="ECO:0000256" key="2">
    <source>
        <dbReference type="PROSITE-ProRule" id="PRU00626"/>
    </source>
</evidence>
<accession>A0ABW2EEE2</accession>